<name>A0A9N8EHE0_9STRA</name>
<keyword evidence="6" id="KW-0482">Metalloprotease</keyword>
<comment type="similarity">
    <text evidence="2">Belongs to the peptidase M50B family.</text>
</comment>
<evidence type="ECO:0000256" key="6">
    <source>
        <dbReference type="ARBA" id="ARBA00023049"/>
    </source>
</evidence>
<evidence type="ECO:0000256" key="7">
    <source>
        <dbReference type="SAM" id="Phobius"/>
    </source>
</evidence>
<evidence type="ECO:0000256" key="5">
    <source>
        <dbReference type="ARBA" id="ARBA00022833"/>
    </source>
</evidence>
<comment type="caution">
    <text evidence="8">The sequence shown here is derived from an EMBL/GenBank/DDBJ whole genome shotgun (WGS) entry which is preliminary data.</text>
</comment>
<dbReference type="OrthoDB" id="190403at2759"/>
<feature type="transmembrane region" description="Helical" evidence="7">
    <location>
        <begin position="63"/>
        <end position="81"/>
    </location>
</feature>
<keyword evidence="4" id="KW-0378">Hydrolase</keyword>
<sequence>MAPPQPVEVEAQPQREGAWYKQGAIPLGSCIGGISIYLHWSFFALLGIMLISTLLSNASDGNYWLLIILLYGPILLVTIILHEFGHAFMTKALGGQVGDMVLWPLGGFVICGPTETVAGDFYVAIAGPLTHIPQCLVWFGIFAAVEGGNFENFGRFYDSDMDFGAALTSQAFYLNVVLFIFNLFVPAYPLDGGRCLAAGLVLCGLSVLNAAMATAIIGMVIAMAFAVWGIFDFINGSPTGIFTAAMGAWIFMSSYGLFKLTRPASGVYGEVTDNLKSHPVFGQECYQNRARGENNNTSGSNNA</sequence>
<dbReference type="AlphaFoldDB" id="A0A9N8EHE0"/>
<feature type="transmembrane region" description="Helical" evidence="7">
    <location>
        <begin position="197"/>
        <end position="228"/>
    </location>
</feature>
<evidence type="ECO:0000256" key="1">
    <source>
        <dbReference type="ARBA" id="ARBA00001947"/>
    </source>
</evidence>
<dbReference type="PANTHER" id="PTHR39188:SF3">
    <property type="entry name" value="STAGE IV SPORULATION PROTEIN FB"/>
    <property type="match status" value="1"/>
</dbReference>
<keyword evidence="7" id="KW-1133">Transmembrane helix</keyword>
<feature type="transmembrane region" description="Helical" evidence="7">
    <location>
        <begin position="240"/>
        <end position="258"/>
    </location>
</feature>
<evidence type="ECO:0000256" key="4">
    <source>
        <dbReference type="ARBA" id="ARBA00022801"/>
    </source>
</evidence>
<keyword evidence="3" id="KW-0645">Protease</keyword>
<keyword evidence="7" id="KW-0812">Transmembrane</keyword>
<gene>
    <name evidence="8" type="ORF">SEMRO_1008_G230530.1</name>
</gene>
<dbReference type="EMBL" id="CAICTM010001006">
    <property type="protein sequence ID" value="CAB9519316.1"/>
    <property type="molecule type" value="Genomic_DNA"/>
</dbReference>
<feature type="transmembrane region" description="Helical" evidence="7">
    <location>
        <begin position="36"/>
        <end position="56"/>
    </location>
</feature>
<evidence type="ECO:0000256" key="3">
    <source>
        <dbReference type="ARBA" id="ARBA00022670"/>
    </source>
</evidence>
<evidence type="ECO:0000256" key="2">
    <source>
        <dbReference type="ARBA" id="ARBA00007931"/>
    </source>
</evidence>
<keyword evidence="5" id="KW-0862">Zinc</keyword>
<dbReference type="PANTHER" id="PTHR39188">
    <property type="entry name" value="MEMBRANE-ASSOCIATED ZINC METALLOPROTEASE M50B"/>
    <property type="match status" value="1"/>
</dbReference>
<organism evidence="8 9">
    <name type="scientific">Seminavis robusta</name>
    <dbReference type="NCBI Taxonomy" id="568900"/>
    <lineage>
        <taxon>Eukaryota</taxon>
        <taxon>Sar</taxon>
        <taxon>Stramenopiles</taxon>
        <taxon>Ochrophyta</taxon>
        <taxon>Bacillariophyta</taxon>
        <taxon>Bacillariophyceae</taxon>
        <taxon>Bacillariophycidae</taxon>
        <taxon>Naviculales</taxon>
        <taxon>Naviculaceae</taxon>
        <taxon>Seminavis</taxon>
    </lineage>
</organism>
<keyword evidence="9" id="KW-1185">Reference proteome</keyword>
<feature type="transmembrane region" description="Helical" evidence="7">
    <location>
        <begin position="163"/>
        <end position="185"/>
    </location>
</feature>
<dbReference type="Proteomes" id="UP001153069">
    <property type="component" value="Unassembled WGS sequence"/>
</dbReference>
<protein>
    <submittedName>
        <fullName evidence="8">Peptidase family M50</fullName>
    </submittedName>
</protein>
<reference evidence="8" key="1">
    <citation type="submission" date="2020-06" db="EMBL/GenBank/DDBJ databases">
        <authorList>
            <consortium name="Plant Systems Biology data submission"/>
        </authorList>
    </citation>
    <scope>NUCLEOTIDE SEQUENCE</scope>
    <source>
        <strain evidence="8">D6</strain>
    </source>
</reference>
<comment type="cofactor">
    <cofactor evidence="1">
        <name>Zn(2+)</name>
        <dbReference type="ChEBI" id="CHEBI:29105"/>
    </cofactor>
</comment>
<evidence type="ECO:0000313" key="8">
    <source>
        <dbReference type="EMBL" id="CAB9519316.1"/>
    </source>
</evidence>
<accession>A0A9N8EHE0</accession>
<keyword evidence="7" id="KW-0472">Membrane</keyword>
<dbReference type="GO" id="GO:0008237">
    <property type="term" value="F:metallopeptidase activity"/>
    <property type="evidence" value="ECO:0007669"/>
    <property type="project" value="UniProtKB-KW"/>
</dbReference>
<evidence type="ECO:0000313" key="9">
    <source>
        <dbReference type="Proteomes" id="UP001153069"/>
    </source>
</evidence>
<proteinExistence type="inferred from homology"/>
<dbReference type="GO" id="GO:0006508">
    <property type="term" value="P:proteolysis"/>
    <property type="evidence" value="ECO:0007669"/>
    <property type="project" value="UniProtKB-KW"/>
</dbReference>